<keyword evidence="3" id="KW-1185">Reference proteome</keyword>
<dbReference type="Proteomes" id="UP001139505">
    <property type="component" value="Unassembled WGS sequence"/>
</dbReference>
<sequence length="87" mass="8567">MGLATVFDRITDVTANVKSPSAICWPIRTGDTEGWADAIAGAEGGAGKTGKNGSGISSAGGGFIGRGIGLLAGRVTVTVCAETARDV</sequence>
<evidence type="ECO:0000313" key="3">
    <source>
        <dbReference type="Proteomes" id="UP000245060"/>
    </source>
</evidence>
<gene>
    <name evidence="1" type="ORF">MmonteBS_18420</name>
    <name evidence="2" type="ORF">NJB18185_29530</name>
</gene>
<evidence type="ECO:0000313" key="2">
    <source>
        <dbReference type="EMBL" id="GKU73182.1"/>
    </source>
</evidence>
<reference evidence="2" key="4">
    <citation type="submission" date="2022-04" db="EMBL/GenBank/DDBJ databases">
        <authorList>
            <person name="Komine T."/>
            <person name="Fukano H."/>
            <person name="Wada S."/>
        </authorList>
    </citation>
    <scope>NUCLEOTIDE SEQUENCE</scope>
    <source>
        <strain evidence="2">NJB18185</strain>
    </source>
</reference>
<dbReference type="AlphaFoldDB" id="A0AA37PN82"/>
<comment type="caution">
    <text evidence="2">The sequence shown here is derived from an EMBL/GenBank/DDBJ whole genome shotgun (WGS) entry which is preliminary data.</text>
</comment>
<dbReference type="Proteomes" id="UP000245060">
    <property type="component" value="Unassembled WGS sequence"/>
</dbReference>
<evidence type="ECO:0000313" key="4">
    <source>
        <dbReference type="Proteomes" id="UP001139505"/>
    </source>
</evidence>
<dbReference type="EMBL" id="BQYH01000020">
    <property type="protein sequence ID" value="GKU73182.1"/>
    <property type="molecule type" value="Genomic_DNA"/>
</dbReference>
<organism evidence="2 4">
    <name type="scientific">Mycobacterium montefiorense</name>
    <dbReference type="NCBI Taxonomy" id="154654"/>
    <lineage>
        <taxon>Bacteria</taxon>
        <taxon>Bacillati</taxon>
        <taxon>Actinomycetota</taxon>
        <taxon>Actinomycetes</taxon>
        <taxon>Mycobacteriales</taxon>
        <taxon>Mycobacteriaceae</taxon>
        <taxon>Mycobacterium</taxon>
        <taxon>Mycobacterium simiae complex</taxon>
    </lineage>
</organism>
<name>A0AA37PN82_9MYCO</name>
<reference evidence="1" key="1">
    <citation type="journal article" date="2018" name="Genome Announc.">
        <title>Draft Genome Sequence of Mycobacterium montefiorense Isolated from Japanese Black Salamander (Hynobius nigrescens).</title>
        <authorList>
            <person name="Fukano H."/>
            <person name="Yoshida M."/>
            <person name="Shimizu A."/>
            <person name="Iwao H."/>
            <person name="Katayama Y."/>
            <person name="Omatsu T."/>
            <person name="Mizutani T."/>
            <person name="Kurata O."/>
            <person name="Wada S."/>
            <person name="Hoshino Y."/>
        </authorList>
    </citation>
    <scope>NUCLEOTIDE SEQUENCE</scope>
    <source>
        <strain evidence="1">BS</strain>
    </source>
</reference>
<dbReference type="EMBL" id="BFCH01000012">
    <property type="protein sequence ID" value="GBG37470.1"/>
    <property type="molecule type" value="Genomic_DNA"/>
</dbReference>
<proteinExistence type="predicted"/>
<reference evidence="2" key="3">
    <citation type="journal article" date="2022" name="Microbiol. Resour. Announc.">
        <title>Draft Genome Sequences of Eight Mycobacterium montefiorense Strains Isolated from Salamanders in Captivity.</title>
        <authorList>
            <person name="Komine T."/>
            <person name="Ihara H."/>
            <person name="Fukano H."/>
            <person name="Hoshino Y."/>
            <person name="Kurata O."/>
            <person name="Wada S."/>
        </authorList>
    </citation>
    <scope>NUCLEOTIDE SEQUENCE</scope>
    <source>
        <strain evidence="2">NJB18185</strain>
    </source>
</reference>
<evidence type="ECO:0000313" key="1">
    <source>
        <dbReference type="EMBL" id="GBG37470.1"/>
    </source>
</evidence>
<accession>A0AA37PN82</accession>
<protein>
    <submittedName>
        <fullName evidence="2">Uncharacterized protein</fullName>
    </submittedName>
</protein>
<reference evidence="3" key="2">
    <citation type="submission" date="2018-04" db="EMBL/GenBank/DDBJ databases">
        <title>Draft genome sequence of Mycobacterium montefiorense isolated from Japanese black salamander.</title>
        <authorList>
            <person name="Fukano H."/>
            <person name="Yoshida M."/>
            <person name="Shimizu A."/>
            <person name="Iwao H."/>
            <person name="Kurata O."/>
            <person name="Katayama Y."/>
            <person name="Omatsu T."/>
            <person name="Mizutani T."/>
            <person name="Wada S."/>
            <person name="Hoshino Y."/>
        </authorList>
    </citation>
    <scope>NUCLEOTIDE SEQUENCE [LARGE SCALE GENOMIC DNA]</scope>
    <source>
        <strain evidence="3">BS</strain>
    </source>
</reference>